<keyword evidence="3" id="KW-0540">Nuclease</keyword>
<evidence type="ECO:0000313" key="10">
    <source>
        <dbReference type="Proteomes" id="UP000784128"/>
    </source>
</evidence>
<comment type="cofactor">
    <cofactor evidence="1">
        <name>Mg(2+)</name>
        <dbReference type="ChEBI" id="CHEBI:18420"/>
    </cofactor>
</comment>
<comment type="similarity">
    <text evidence="7">Belongs to the PINc/VapC protein family.</text>
</comment>
<dbReference type="Proteomes" id="UP000784128">
    <property type="component" value="Unassembled WGS sequence"/>
</dbReference>
<dbReference type="PANTHER" id="PTHR33653">
    <property type="entry name" value="RIBONUCLEASE VAPC2"/>
    <property type="match status" value="1"/>
</dbReference>
<dbReference type="CDD" id="cd18741">
    <property type="entry name" value="PIN_VapC4-5_FitB-like"/>
    <property type="match status" value="1"/>
</dbReference>
<keyword evidence="4" id="KW-0479">Metal-binding</keyword>
<comment type="caution">
    <text evidence="9">The sequence shown here is derived from an EMBL/GenBank/DDBJ whole genome shotgun (WGS) entry which is preliminary data.</text>
</comment>
<sequence>MPGVLIDTDIVIDFLRGAAYTQPLMGGLWNDGQAMISVLTMYELTAGMRDAEKVVTHNFIEACGVEPITPEIAFKGGELYRKYRAKGITLTSLDCLIAATALIKGYKVATRNVKHYPEKGLLFSI</sequence>
<evidence type="ECO:0000256" key="2">
    <source>
        <dbReference type="ARBA" id="ARBA00022649"/>
    </source>
</evidence>
<keyword evidence="5" id="KW-0378">Hydrolase</keyword>
<keyword evidence="2" id="KW-1277">Toxin-antitoxin system</keyword>
<dbReference type="Gene3D" id="3.40.50.1010">
    <property type="entry name" value="5'-nuclease"/>
    <property type="match status" value="1"/>
</dbReference>
<feature type="domain" description="PIN" evidence="8">
    <location>
        <begin position="4"/>
        <end position="112"/>
    </location>
</feature>
<evidence type="ECO:0000259" key="8">
    <source>
        <dbReference type="Pfam" id="PF01850"/>
    </source>
</evidence>
<accession>A0ABS5U3J1</accession>
<dbReference type="InterPro" id="IPR002716">
    <property type="entry name" value="PIN_dom"/>
</dbReference>
<evidence type="ECO:0000313" key="9">
    <source>
        <dbReference type="EMBL" id="MBT1070234.1"/>
    </source>
</evidence>
<evidence type="ECO:0000256" key="7">
    <source>
        <dbReference type="ARBA" id="ARBA00038093"/>
    </source>
</evidence>
<reference evidence="9 10" key="1">
    <citation type="submission" date="2021-05" db="EMBL/GenBank/DDBJ databases">
        <title>The draft genome of Geobacter chapellei DSM 13688.</title>
        <authorList>
            <person name="Xu Z."/>
            <person name="Masuda Y."/>
            <person name="Itoh H."/>
            <person name="Senoo K."/>
        </authorList>
    </citation>
    <scope>NUCLEOTIDE SEQUENCE [LARGE SCALE GENOMIC DNA]</scope>
    <source>
        <strain evidence="9 10">DSM 13688</strain>
    </source>
</reference>
<evidence type="ECO:0000256" key="3">
    <source>
        <dbReference type="ARBA" id="ARBA00022722"/>
    </source>
</evidence>
<organism evidence="9 10">
    <name type="scientific">Pelotalea chapellei</name>
    <dbReference type="NCBI Taxonomy" id="44671"/>
    <lineage>
        <taxon>Bacteria</taxon>
        <taxon>Pseudomonadati</taxon>
        <taxon>Thermodesulfobacteriota</taxon>
        <taxon>Desulfuromonadia</taxon>
        <taxon>Geobacterales</taxon>
        <taxon>Geobacteraceae</taxon>
        <taxon>Pelotalea</taxon>
    </lineage>
</organism>
<dbReference type="SUPFAM" id="SSF88723">
    <property type="entry name" value="PIN domain-like"/>
    <property type="match status" value="1"/>
</dbReference>
<evidence type="ECO:0000256" key="5">
    <source>
        <dbReference type="ARBA" id="ARBA00022801"/>
    </source>
</evidence>
<name>A0ABS5U3J1_9BACT</name>
<evidence type="ECO:0000256" key="6">
    <source>
        <dbReference type="ARBA" id="ARBA00022842"/>
    </source>
</evidence>
<dbReference type="Pfam" id="PF01850">
    <property type="entry name" value="PIN"/>
    <property type="match status" value="1"/>
</dbReference>
<dbReference type="EMBL" id="JAHDYS010000001">
    <property type="protein sequence ID" value="MBT1070234.1"/>
    <property type="molecule type" value="Genomic_DNA"/>
</dbReference>
<protein>
    <submittedName>
        <fullName evidence="9">Type II toxin-antitoxin system VapC family toxin</fullName>
    </submittedName>
</protein>
<keyword evidence="6" id="KW-0460">Magnesium</keyword>
<dbReference type="InterPro" id="IPR029060">
    <property type="entry name" value="PIN-like_dom_sf"/>
</dbReference>
<dbReference type="PANTHER" id="PTHR33653:SF1">
    <property type="entry name" value="RIBONUCLEASE VAPC2"/>
    <property type="match status" value="1"/>
</dbReference>
<dbReference type="InterPro" id="IPR050556">
    <property type="entry name" value="Type_II_TA_system_RNase"/>
</dbReference>
<proteinExistence type="inferred from homology"/>
<evidence type="ECO:0000256" key="4">
    <source>
        <dbReference type="ARBA" id="ARBA00022723"/>
    </source>
</evidence>
<evidence type="ECO:0000256" key="1">
    <source>
        <dbReference type="ARBA" id="ARBA00001946"/>
    </source>
</evidence>
<dbReference type="RefSeq" id="WP_214295946.1">
    <property type="nucleotide sequence ID" value="NZ_JAHDYS010000001.1"/>
</dbReference>
<keyword evidence="10" id="KW-1185">Reference proteome</keyword>
<gene>
    <name evidence="9" type="ORF">KJB30_00370</name>
</gene>